<keyword evidence="10 11" id="KW-0539">Nucleus</keyword>
<accession>A0AA39FWU9</accession>
<organism evidence="12 13">
    <name type="scientific">Microctonus aethiopoides</name>
    <dbReference type="NCBI Taxonomy" id="144406"/>
    <lineage>
        <taxon>Eukaryota</taxon>
        <taxon>Metazoa</taxon>
        <taxon>Ecdysozoa</taxon>
        <taxon>Arthropoda</taxon>
        <taxon>Hexapoda</taxon>
        <taxon>Insecta</taxon>
        <taxon>Pterygota</taxon>
        <taxon>Neoptera</taxon>
        <taxon>Endopterygota</taxon>
        <taxon>Hymenoptera</taxon>
        <taxon>Apocrita</taxon>
        <taxon>Ichneumonoidea</taxon>
        <taxon>Braconidae</taxon>
        <taxon>Euphorinae</taxon>
        <taxon>Microctonus</taxon>
    </lineage>
</organism>
<sequence>MGRKKSKRKPPPKKKAILPLDTEFSCPFCNHENACEVIMDKIRQVARISCRVCSEEYQTNTNFLSEPLDVYNEWIDACEDVN</sequence>
<evidence type="ECO:0000256" key="5">
    <source>
        <dbReference type="ARBA" id="ARBA00022723"/>
    </source>
</evidence>
<reference evidence="12" key="2">
    <citation type="submission" date="2023-03" db="EMBL/GenBank/DDBJ databases">
        <authorList>
            <person name="Inwood S.N."/>
            <person name="Skelly J.G."/>
            <person name="Guhlin J."/>
            <person name="Harrop T.W.R."/>
            <person name="Goldson S.G."/>
            <person name="Dearden P.K."/>
        </authorList>
    </citation>
    <scope>NUCLEOTIDE SEQUENCE</scope>
    <source>
        <strain evidence="12">Irish</strain>
        <tissue evidence="12">Whole body</tissue>
    </source>
</reference>
<comment type="subcellular location">
    <subcellularLocation>
        <location evidence="2 11">Nucleus</location>
    </subcellularLocation>
</comment>
<name>A0AA39FWU9_9HYME</name>
<comment type="similarity">
    <text evidence="3 11">Belongs to the ELOF1 family.</text>
</comment>
<keyword evidence="13" id="KW-1185">Reference proteome</keyword>
<dbReference type="PANTHER" id="PTHR20934">
    <property type="entry name" value="TRANSCRIPTION ELONGATION FACTOR 1 HOMOLOG"/>
    <property type="match status" value="1"/>
</dbReference>
<gene>
    <name evidence="12" type="ORF">PV328_000802</name>
</gene>
<dbReference type="PANTHER" id="PTHR20934:SF0">
    <property type="entry name" value="TRANSCRIPTION ELONGATION FACTOR 1 HOMOLOG"/>
    <property type="match status" value="1"/>
</dbReference>
<dbReference type="FunFam" id="2.20.25.190:FF:000001">
    <property type="entry name" value="Transcription elongation factor 1 homolog"/>
    <property type="match status" value="1"/>
</dbReference>
<keyword evidence="8 11" id="KW-0805">Transcription regulation</keyword>
<keyword evidence="7 11" id="KW-0862">Zinc</keyword>
<dbReference type="Pfam" id="PF05129">
    <property type="entry name" value="Zn_ribbon_Elf1"/>
    <property type="match status" value="1"/>
</dbReference>
<evidence type="ECO:0000256" key="9">
    <source>
        <dbReference type="ARBA" id="ARBA00023163"/>
    </source>
</evidence>
<evidence type="ECO:0000256" key="6">
    <source>
        <dbReference type="ARBA" id="ARBA00022771"/>
    </source>
</evidence>
<dbReference type="SUPFAM" id="SSF57783">
    <property type="entry name" value="Zinc beta-ribbon"/>
    <property type="match status" value="1"/>
</dbReference>
<dbReference type="GO" id="GO:0000993">
    <property type="term" value="F:RNA polymerase II complex binding"/>
    <property type="evidence" value="ECO:0007669"/>
    <property type="project" value="TreeGrafter"/>
</dbReference>
<evidence type="ECO:0000256" key="4">
    <source>
        <dbReference type="ARBA" id="ARBA00014973"/>
    </source>
</evidence>
<evidence type="ECO:0000256" key="11">
    <source>
        <dbReference type="RuleBase" id="RU364033"/>
    </source>
</evidence>
<comment type="caution">
    <text evidence="12">The sequence shown here is derived from an EMBL/GenBank/DDBJ whole genome shotgun (WGS) entry which is preliminary data.</text>
</comment>
<evidence type="ECO:0000256" key="2">
    <source>
        <dbReference type="ARBA" id="ARBA00004123"/>
    </source>
</evidence>
<keyword evidence="9 11" id="KW-0804">Transcription</keyword>
<dbReference type="AlphaFoldDB" id="A0AA39FWU9"/>
<dbReference type="Proteomes" id="UP001168990">
    <property type="component" value="Unassembled WGS sequence"/>
</dbReference>
<dbReference type="EMBL" id="JAQQBS010000001">
    <property type="protein sequence ID" value="KAK0176689.1"/>
    <property type="molecule type" value="Genomic_DNA"/>
</dbReference>
<keyword evidence="5 11" id="KW-0479">Metal-binding</keyword>
<evidence type="ECO:0000313" key="13">
    <source>
        <dbReference type="Proteomes" id="UP001168990"/>
    </source>
</evidence>
<dbReference type="GO" id="GO:0008270">
    <property type="term" value="F:zinc ion binding"/>
    <property type="evidence" value="ECO:0007669"/>
    <property type="project" value="UniProtKB-KW"/>
</dbReference>
<evidence type="ECO:0000256" key="3">
    <source>
        <dbReference type="ARBA" id="ARBA00009730"/>
    </source>
</evidence>
<dbReference type="Gene3D" id="2.20.25.190">
    <property type="match status" value="1"/>
</dbReference>
<dbReference type="InterPro" id="IPR007808">
    <property type="entry name" value="Elf1"/>
</dbReference>
<protein>
    <recommendedName>
        <fullName evidence="4 11">Transcription elongation factor 1 homolog</fullName>
    </recommendedName>
</protein>
<dbReference type="GO" id="GO:0008023">
    <property type="term" value="C:transcription elongation factor complex"/>
    <property type="evidence" value="ECO:0007669"/>
    <property type="project" value="TreeGrafter"/>
</dbReference>
<dbReference type="InterPro" id="IPR038567">
    <property type="entry name" value="T_Elf1_sf"/>
</dbReference>
<proteinExistence type="inferred from homology"/>
<evidence type="ECO:0000256" key="1">
    <source>
        <dbReference type="ARBA" id="ARBA00003357"/>
    </source>
</evidence>
<reference evidence="12" key="1">
    <citation type="journal article" date="2023" name="bioRxiv">
        <title>Scaffold-level genome assemblies of two parasitoid biocontrol wasps reveal the parthenogenesis mechanism and an associated novel virus.</title>
        <authorList>
            <person name="Inwood S."/>
            <person name="Skelly J."/>
            <person name="Guhlin J."/>
            <person name="Harrop T."/>
            <person name="Goldson S."/>
            <person name="Dearden P."/>
        </authorList>
    </citation>
    <scope>NUCLEOTIDE SEQUENCE</scope>
    <source>
        <strain evidence="12">Irish</strain>
        <tissue evidence="12">Whole body</tissue>
    </source>
</reference>
<evidence type="ECO:0000256" key="7">
    <source>
        <dbReference type="ARBA" id="ARBA00022833"/>
    </source>
</evidence>
<keyword evidence="6 11" id="KW-0863">Zinc-finger</keyword>
<dbReference type="GO" id="GO:0006368">
    <property type="term" value="P:transcription elongation by RNA polymerase II"/>
    <property type="evidence" value="ECO:0007669"/>
    <property type="project" value="TreeGrafter"/>
</dbReference>
<comment type="function">
    <text evidence="1 11">Transcription elongation factor implicated in the maintenance of proper chromatin structure in actively transcribed regions.</text>
</comment>
<evidence type="ECO:0000256" key="8">
    <source>
        <dbReference type="ARBA" id="ARBA00023015"/>
    </source>
</evidence>
<evidence type="ECO:0000256" key="10">
    <source>
        <dbReference type="ARBA" id="ARBA00023242"/>
    </source>
</evidence>
<evidence type="ECO:0000313" key="12">
    <source>
        <dbReference type="EMBL" id="KAK0176689.1"/>
    </source>
</evidence>